<feature type="domain" description="Glycoside hydrolase family 2 catalytic" evidence="5">
    <location>
        <begin position="285"/>
        <end position="455"/>
    </location>
</feature>
<evidence type="ECO:0000259" key="4">
    <source>
        <dbReference type="Pfam" id="PF00703"/>
    </source>
</evidence>
<reference evidence="8" key="1">
    <citation type="journal article" date="2019" name="Int. J. Syst. Evol. Microbiol.">
        <title>The Global Catalogue of Microorganisms (GCM) 10K type strain sequencing project: providing services to taxonomists for standard genome sequencing and annotation.</title>
        <authorList>
            <consortium name="The Broad Institute Genomics Platform"/>
            <consortium name="The Broad Institute Genome Sequencing Center for Infectious Disease"/>
            <person name="Wu L."/>
            <person name="Ma J."/>
        </authorList>
    </citation>
    <scope>NUCLEOTIDE SEQUENCE [LARGE SCALE GENOMIC DNA]</scope>
    <source>
        <strain evidence="8">CCM 7480</strain>
    </source>
</reference>
<dbReference type="Gene3D" id="2.60.40.10">
    <property type="entry name" value="Immunoglobulins"/>
    <property type="match status" value="1"/>
</dbReference>
<dbReference type="GO" id="GO:0016787">
    <property type="term" value="F:hydrolase activity"/>
    <property type="evidence" value="ECO:0007669"/>
    <property type="project" value="UniProtKB-KW"/>
</dbReference>
<name>A0ABV7PQ38_9BURK</name>
<dbReference type="Proteomes" id="UP001595665">
    <property type="component" value="Unassembled WGS sequence"/>
</dbReference>
<dbReference type="Pfam" id="PF00703">
    <property type="entry name" value="Glyco_hydro_2"/>
    <property type="match status" value="1"/>
</dbReference>
<dbReference type="Gene3D" id="2.60.120.260">
    <property type="entry name" value="Galactose-binding domain-like"/>
    <property type="match status" value="1"/>
</dbReference>
<evidence type="ECO:0000256" key="1">
    <source>
        <dbReference type="ARBA" id="ARBA00007401"/>
    </source>
</evidence>
<dbReference type="InterPro" id="IPR017853">
    <property type="entry name" value="GH"/>
</dbReference>
<comment type="caution">
    <text evidence="7">The sequence shown here is derived from an EMBL/GenBank/DDBJ whole genome shotgun (WGS) entry which is preliminary data.</text>
</comment>
<dbReference type="InterPro" id="IPR006104">
    <property type="entry name" value="Glyco_hydro_2_N"/>
</dbReference>
<dbReference type="InterPro" id="IPR036156">
    <property type="entry name" value="Beta-gal/glucu_dom_sf"/>
</dbReference>
<evidence type="ECO:0000313" key="8">
    <source>
        <dbReference type="Proteomes" id="UP001595665"/>
    </source>
</evidence>
<dbReference type="InterPro" id="IPR008979">
    <property type="entry name" value="Galactose-bd-like_sf"/>
</dbReference>
<dbReference type="SUPFAM" id="SSF49303">
    <property type="entry name" value="beta-Galactosidase/glucuronidase domain"/>
    <property type="match status" value="1"/>
</dbReference>
<comment type="similarity">
    <text evidence="1">Belongs to the glycosyl hydrolase 2 family.</text>
</comment>
<evidence type="ECO:0000259" key="5">
    <source>
        <dbReference type="Pfam" id="PF02836"/>
    </source>
</evidence>
<evidence type="ECO:0000259" key="6">
    <source>
        <dbReference type="Pfam" id="PF02837"/>
    </source>
</evidence>
<dbReference type="InterPro" id="IPR006103">
    <property type="entry name" value="Glyco_hydro_2_cat"/>
</dbReference>
<dbReference type="RefSeq" id="WP_379736997.1">
    <property type="nucleotide sequence ID" value="NZ_JBHRVV010000001.1"/>
</dbReference>
<dbReference type="SUPFAM" id="SSF51445">
    <property type="entry name" value="(Trans)glycosidases"/>
    <property type="match status" value="1"/>
</dbReference>
<dbReference type="Pfam" id="PF02837">
    <property type="entry name" value="Glyco_hydro_2_N"/>
    <property type="match status" value="1"/>
</dbReference>
<feature type="domain" description="Glycosyl hydrolases family 2 sugar binding" evidence="6">
    <location>
        <begin position="23"/>
        <end position="146"/>
    </location>
</feature>
<evidence type="ECO:0000256" key="3">
    <source>
        <dbReference type="ARBA" id="ARBA00023295"/>
    </source>
</evidence>
<dbReference type="Pfam" id="PF02836">
    <property type="entry name" value="Glyco_hydro_2_C"/>
    <property type="match status" value="1"/>
</dbReference>
<dbReference type="Gene3D" id="3.20.20.80">
    <property type="entry name" value="Glycosidases"/>
    <property type="match status" value="1"/>
</dbReference>
<sequence length="594" mass="68153">MRTFEDPRAHHPRPQMVRQQWASLDGWWEFAFDDANAGMAERWFDGRALPQRILTPFPYQSNASGIGSRDIHEVMWYSRSFEVPDGWDYGSLLLHFGAVDYRADVWVNGRVAGRNRGGHVPFSFDIAPYLKSGANRITVRAEDRQDPYQPRGKQSSSGTPVRIYYYCTSGIWQNVWLEPVPALRIDHLRITESHPDGRLALTVHLHGPASDWEAELDVLDGLDSETVCVQARAGSRGASLTLCAQVPDPQAWSPSAPHLYKLRVRLLHRGQPIDSVEAYTGLRSIELKDGFFHLNGKRTFLLMALDQGYWPDTLLAAPSDEALRADVEWARRFGFNGVRKHQKIEHERWLYWCDVLGLMVWEEMPNARSWSEESEERLELEWLRAVVRDANHPSIVAWVPVVESFGFPELTRHPHQHDFLERMVARTRLVDPTRPVIDNDGWQHTDVTDICTIHDYSHPVEKLLERYASTLLTGLPPDTGWHKARELFLAGAQYRGQPIVFSEVGGYLLVPEGPERRRDRLYDHYGNVRNEDELAQRYRTLMQGLASLPFLAGLCYTQLTDVEHEQNGLLTTARVPRLPPEQVADLHRALWPDS</sequence>
<evidence type="ECO:0000313" key="7">
    <source>
        <dbReference type="EMBL" id="MFC3460431.1"/>
    </source>
</evidence>
<evidence type="ECO:0000256" key="2">
    <source>
        <dbReference type="ARBA" id="ARBA00022801"/>
    </source>
</evidence>
<dbReference type="InterPro" id="IPR013783">
    <property type="entry name" value="Ig-like_fold"/>
</dbReference>
<dbReference type="EMBL" id="JBHRVV010000001">
    <property type="protein sequence ID" value="MFC3460431.1"/>
    <property type="molecule type" value="Genomic_DNA"/>
</dbReference>
<keyword evidence="2 7" id="KW-0378">Hydrolase</keyword>
<keyword evidence="8" id="KW-1185">Reference proteome</keyword>
<dbReference type="InterPro" id="IPR006102">
    <property type="entry name" value="Ig-like_GH2"/>
</dbReference>
<dbReference type="PANTHER" id="PTHR42732:SF2">
    <property type="entry name" value="BETA-MANNOSIDASE"/>
    <property type="match status" value="1"/>
</dbReference>
<dbReference type="PANTHER" id="PTHR42732">
    <property type="entry name" value="BETA-GALACTOSIDASE"/>
    <property type="match status" value="1"/>
</dbReference>
<keyword evidence="3" id="KW-0326">Glycosidase</keyword>
<proteinExistence type="inferred from homology"/>
<organism evidence="7 8">
    <name type="scientific">Massilia haematophila</name>
    <dbReference type="NCBI Taxonomy" id="457923"/>
    <lineage>
        <taxon>Bacteria</taxon>
        <taxon>Pseudomonadati</taxon>
        <taxon>Pseudomonadota</taxon>
        <taxon>Betaproteobacteria</taxon>
        <taxon>Burkholderiales</taxon>
        <taxon>Oxalobacteraceae</taxon>
        <taxon>Telluria group</taxon>
        <taxon>Massilia</taxon>
    </lineage>
</organism>
<feature type="domain" description="Glycoside hydrolase family 2 immunoglobulin-like beta-sandwich" evidence="4">
    <location>
        <begin position="184"/>
        <end position="283"/>
    </location>
</feature>
<dbReference type="SUPFAM" id="SSF49785">
    <property type="entry name" value="Galactose-binding domain-like"/>
    <property type="match status" value="1"/>
</dbReference>
<protein>
    <submittedName>
        <fullName evidence="7">Glycoside hydrolase family 2 protein</fullName>
    </submittedName>
</protein>
<gene>
    <name evidence="7" type="ORF">ACFOPH_19545</name>
</gene>
<dbReference type="InterPro" id="IPR051913">
    <property type="entry name" value="GH2_Domain-Containing"/>
</dbReference>
<accession>A0ABV7PQ38</accession>